<evidence type="ECO:0000313" key="2">
    <source>
        <dbReference type="Proteomes" id="UP001497700"/>
    </source>
</evidence>
<dbReference type="EMBL" id="MU393598">
    <property type="protein sequence ID" value="KAI4860148.1"/>
    <property type="molecule type" value="Genomic_DNA"/>
</dbReference>
<proteinExistence type="predicted"/>
<keyword evidence="2" id="KW-1185">Reference proteome</keyword>
<sequence>MKWTANLLSFGLLAVFVSAAPVAERQLDLYQLQISSPANKNVDGRFLSLKNNTLGVFDGDDFSPVQVYPVESDKEGCSELHTYPVGIVDHSIGLMGPPGLLTLVDMTNPRTVQPGEGTVAQWDTFRISDGKLGNDVDGQWLAFPTQGNSWTLKWSDGSAMITADSMIVDVMYKSAGEGRYNGN</sequence>
<accession>A0ACB9YLW5</accession>
<name>A0ACB9YLW5_9PEZI</name>
<organism evidence="1 2">
    <name type="scientific">Hypoxylon rubiginosum</name>
    <dbReference type="NCBI Taxonomy" id="110542"/>
    <lineage>
        <taxon>Eukaryota</taxon>
        <taxon>Fungi</taxon>
        <taxon>Dikarya</taxon>
        <taxon>Ascomycota</taxon>
        <taxon>Pezizomycotina</taxon>
        <taxon>Sordariomycetes</taxon>
        <taxon>Xylariomycetidae</taxon>
        <taxon>Xylariales</taxon>
        <taxon>Hypoxylaceae</taxon>
        <taxon>Hypoxylon</taxon>
    </lineage>
</organism>
<dbReference type="Proteomes" id="UP001497700">
    <property type="component" value="Unassembled WGS sequence"/>
</dbReference>
<evidence type="ECO:0000313" key="1">
    <source>
        <dbReference type="EMBL" id="KAI4860148.1"/>
    </source>
</evidence>
<protein>
    <submittedName>
        <fullName evidence="1">Uncharacterized protein</fullName>
    </submittedName>
</protein>
<gene>
    <name evidence="1" type="ORF">F4820DRAFT_437777</name>
</gene>
<reference evidence="1 2" key="1">
    <citation type="journal article" date="2022" name="New Phytol.">
        <title>Ecological generalism drives hyperdiversity of secondary metabolite gene clusters in xylarialean endophytes.</title>
        <authorList>
            <person name="Franco M.E.E."/>
            <person name="Wisecaver J.H."/>
            <person name="Arnold A.E."/>
            <person name="Ju Y.M."/>
            <person name="Slot J.C."/>
            <person name="Ahrendt S."/>
            <person name="Moore L.P."/>
            <person name="Eastman K.E."/>
            <person name="Scott K."/>
            <person name="Konkel Z."/>
            <person name="Mondo S.J."/>
            <person name="Kuo A."/>
            <person name="Hayes R.D."/>
            <person name="Haridas S."/>
            <person name="Andreopoulos B."/>
            <person name="Riley R."/>
            <person name="LaButti K."/>
            <person name="Pangilinan J."/>
            <person name="Lipzen A."/>
            <person name="Amirebrahimi M."/>
            <person name="Yan J."/>
            <person name="Adam C."/>
            <person name="Keymanesh K."/>
            <person name="Ng V."/>
            <person name="Louie K."/>
            <person name="Northen T."/>
            <person name="Drula E."/>
            <person name="Henrissat B."/>
            <person name="Hsieh H.M."/>
            <person name="Youens-Clark K."/>
            <person name="Lutzoni F."/>
            <person name="Miadlikowska J."/>
            <person name="Eastwood D.C."/>
            <person name="Hamelin R.C."/>
            <person name="Grigoriev I.V."/>
            <person name="U'Ren J.M."/>
        </authorList>
    </citation>
    <scope>NUCLEOTIDE SEQUENCE [LARGE SCALE GENOMIC DNA]</scope>
    <source>
        <strain evidence="1 2">CBS 119005</strain>
    </source>
</reference>
<comment type="caution">
    <text evidence="1">The sequence shown here is derived from an EMBL/GenBank/DDBJ whole genome shotgun (WGS) entry which is preliminary data.</text>
</comment>